<dbReference type="Proteomes" id="UP000030063">
    <property type="component" value="Unassembled WGS sequence"/>
</dbReference>
<dbReference type="SMART" id="SM00507">
    <property type="entry name" value="HNHc"/>
    <property type="match status" value="1"/>
</dbReference>
<dbReference type="SUPFAM" id="SSF54060">
    <property type="entry name" value="His-Me finger endonucleases"/>
    <property type="match status" value="1"/>
</dbReference>
<evidence type="ECO:0000313" key="2">
    <source>
        <dbReference type="EMBL" id="KFX69056.1"/>
    </source>
</evidence>
<reference evidence="2 3" key="1">
    <citation type="journal article" date="2014" name="Genome Announc.">
        <title>Draft Genome Sequence of Petroleum Oil-Degrading Marine Bacterium Pseudomonas taeanensis Strain MS-3, Isolated from a Crude Oil-Contaminated Seashore.</title>
        <authorList>
            <person name="Lee S.Y."/>
            <person name="Kim S.H."/>
            <person name="Lee D.G."/>
            <person name="Shin S."/>
            <person name="Yun S.H."/>
            <person name="Choi C.W."/>
            <person name="Chung Y.H."/>
            <person name="Choi J.S."/>
            <person name="Kahng H.Y."/>
            <person name="Kim S.I."/>
        </authorList>
    </citation>
    <scope>NUCLEOTIDE SEQUENCE [LARGE SCALE GENOMIC DNA]</scope>
    <source>
        <strain evidence="2 3">MS-3</strain>
    </source>
</reference>
<dbReference type="Pfam" id="PF13392">
    <property type="entry name" value="HNH_3"/>
    <property type="match status" value="1"/>
</dbReference>
<sequence>MTSIATNSPRNTASPIVYRFPLDNTEAVFEFDFQGSTARTLADFPGYAFTADGHVLSFKGKAPAQLKPGSSASGCYCYVNIGRPPFKKSQLLHILVARAFVTNPEGKPQVNHKDGNPGNNAAGNLEWVTPSENVLHANQLRKEQGRSLFKTTAEQRSLAKALHASGLSIAEVGRQLNLPYEIARYAVRYAKPAPVLAI</sequence>
<comment type="caution">
    <text evidence="2">The sequence shown here is derived from an EMBL/GenBank/DDBJ whole genome shotgun (WGS) entry which is preliminary data.</text>
</comment>
<dbReference type="RefSeq" id="WP_025166285.1">
    <property type="nucleotide sequence ID" value="NZ_AWSQ01000004.1"/>
</dbReference>
<organism evidence="2 3">
    <name type="scientific">Pseudomonas taeanensis MS-3</name>
    <dbReference type="NCBI Taxonomy" id="1395571"/>
    <lineage>
        <taxon>Bacteria</taxon>
        <taxon>Pseudomonadati</taxon>
        <taxon>Pseudomonadota</taxon>
        <taxon>Gammaproteobacteria</taxon>
        <taxon>Pseudomonadales</taxon>
        <taxon>Pseudomonadaceae</taxon>
        <taxon>Pseudomonas</taxon>
    </lineage>
</organism>
<keyword evidence="3" id="KW-1185">Reference proteome</keyword>
<dbReference type="OrthoDB" id="6631788at2"/>
<dbReference type="AlphaFoldDB" id="A0A0A1YIZ1"/>
<protein>
    <recommendedName>
        <fullName evidence="1">HNH nuclease domain-containing protein</fullName>
    </recommendedName>
</protein>
<evidence type="ECO:0000313" key="3">
    <source>
        <dbReference type="Proteomes" id="UP000030063"/>
    </source>
</evidence>
<proteinExistence type="predicted"/>
<feature type="domain" description="HNH nuclease" evidence="1">
    <location>
        <begin position="86"/>
        <end position="134"/>
    </location>
</feature>
<evidence type="ECO:0000259" key="1">
    <source>
        <dbReference type="SMART" id="SM00507"/>
    </source>
</evidence>
<dbReference type="InterPro" id="IPR044925">
    <property type="entry name" value="His-Me_finger_sf"/>
</dbReference>
<name>A0A0A1YIZ1_9PSED</name>
<accession>A0A0A1YIZ1</accession>
<dbReference type="EMBL" id="AWSQ01000004">
    <property type="protein sequence ID" value="KFX69056.1"/>
    <property type="molecule type" value="Genomic_DNA"/>
</dbReference>
<dbReference type="eggNOG" id="ENOG5033AUY">
    <property type="taxonomic scope" value="Bacteria"/>
</dbReference>
<dbReference type="InterPro" id="IPR003615">
    <property type="entry name" value="HNH_nuc"/>
</dbReference>
<gene>
    <name evidence="2" type="ORF">TMS3_0116380</name>
</gene>
<dbReference type="Gene3D" id="3.90.75.20">
    <property type="match status" value="1"/>
</dbReference>